<gene>
    <name evidence="21" type="primary">wee2</name>
</gene>
<feature type="compositionally biased region" description="Acidic residues" evidence="18">
    <location>
        <begin position="18"/>
        <end position="27"/>
    </location>
</feature>
<dbReference type="GO" id="GO:0004715">
    <property type="term" value="F:non-membrane spanning protein tyrosine kinase activity"/>
    <property type="evidence" value="ECO:0007669"/>
    <property type="project" value="UniProtKB-UniRule"/>
</dbReference>
<feature type="binding site" evidence="16">
    <location>
        <position position="359"/>
    </location>
    <ligand>
        <name>Mg(2+)</name>
        <dbReference type="ChEBI" id="CHEBI:18420"/>
        <label>1</label>
    </ligand>
</feature>
<dbReference type="OrthoDB" id="5337378at2759"/>
<name>A0A6J2ULK7_CHACN</name>
<feature type="region of interest" description="Disordered" evidence="18">
    <location>
        <begin position="15"/>
        <end position="48"/>
    </location>
</feature>
<dbReference type="InParanoid" id="A0A6J2ULK7"/>
<evidence type="ECO:0000313" key="20">
    <source>
        <dbReference type="Proteomes" id="UP000504632"/>
    </source>
</evidence>
<dbReference type="Gene3D" id="1.10.510.10">
    <property type="entry name" value="Transferase(Phosphotransferase) domain 1"/>
    <property type="match status" value="1"/>
</dbReference>
<feature type="region of interest" description="Disordered" evidence="18">
    <location>
        <begin position="129"/>
        <end position="170"/>
    </location>
</feature>
<evidence type="ECO:0000256" key="3">
    <source>
        <dbReference type="ARBA" id="ARBA00022723"/>
    </source>
</evidence>
<feature type="region of interest" description="Disordered" evidence="18">
    <location>
        <begin position="331"/>
        <end position="352"/>
    </location>
</feature>
<dbReference type="GO" id="GO:0005524">
    <property type="term" value="F:ATP binding"/>
    <property type="evidence" value="ECO:0007669"/>
    <property type="project" value="UniProtKB-UniRule"/>
</dbReference>
<keyword evidence="4 13" id="KW-0547">Nucleotide-binding</keyword>
<organism evidence="20 21">
    <name type="scientific">Chanos chanos</name>
    <name type="common">Milkfish</name>
    <name type="synonym">Mugil chanos</name>
    <dbReference type="NCBI Taxonomy" id="29144"/>
    <lineage>
        <taxon>Eukaryota</taxon>
        <taxon>Metazoa</taxon>
        <taxon>Chordata</taxon>
        <taxon>Craniata</taxon>
        <taxon>Vertebrata</taxon>
        <taxon>Euteleostomi</taxon>
        <taxon>Actinopterygii</taxon>
        <taxon>Neopterygii</taxon>
        <taxon>Teleostei</taxon>
        <taxon>Ostariophysi</taxon>
        <taxon>Gonorynchiformes</taxon>
        <taxon>Chanidae</taxon>
        <taxon>Chanos</taxon>
    </lineage>
</organism>
<evidence type="ECO:0000256" key="11">
    <source>
        <dbReference type="ARBA" id="ARBA00023254"/>
    </source>
</evidence>
<evidence type="ECO:0000256" key="5">
    <source>
        <dbReference type="ARBA" id="ARBA00022777"/>
    </source>
</evidence>
<dbReference type="GO" id="GO:0005737">
    <property type="term" value="C:cytoplasm"/>
    <property type="evidence" value="ECO:0007669"/>
    <property type="project" value="TreeGrafter"/>
</dbReference>
<dbReference type="GeneID" id="115804827"/>
<keyword evidence="11" id="KW-0469">Meiosis</keyword>
<dbReference type="GO" id="GO:0060631">
    <property type="term" value="P:regulation of meiosis I"/>
    <property type="evidence" value="ECO:0007669"/>
    <property type="project" value="TreeGrafter"/>
</dbReference>
<feature type="domain" description="Protein kinase" evidence="19">
    <location>
        <begin position="192"/>
        <end position="466"/>
    </location>
</feature>
<sequence length="546" mass="60165">MASVNERTAQHLNFSSCGEDDCSDSSLDDWAPRSVPLRSPSAACQTPKAQRHRVRSATVVSPSLPTSPIPYAAWRKLRLCESPSTPKSLLSKSSLPCSSSKPCRSQRGLGYSLASDPLSARMPSVNINPFTPETMCRNNNHCKRKSRRSDDDDDHIHRLKESQTSSDDEELFLPSKRPAVHSFMLSRYESEFLELGRIGVGEFGAVYKCVKRLDGCMYAIKRSRRPLAGSADEQLALKEVYAHAVLGHHPHVVRYYSAWAEDDYMIIQNEYCDGGSLLDAITEKEAQGKLFREPELRDLLLQISLGLKYIHSSGLVHLDIKPSNIFICHRPGPSAGGEGDSEEEEDGNPSSGVVYKIGDLGHVTSISNPQVEEGDSRYLACEILREDYTHLAKADIFALGLTMLSAAGAPPLAQNGEDWHSLRRAQLPSLPQELSSPFRRLVQVLCGDPEPALRPSASALCRHPTLCRERSGKLAAQLRQELNVEKFRTAMLERELQEARSAVLSPQQHSPAVGKKSGKTGSLPRTGRRLVGRNSARSMSFGCPGL</sequence>
<dbReference type="Gene3D" id="3.30.200.20">
    <property type="entry name" value="Phosphorylase Kinase, domain 1"/>
    <property type="match status" value="1"/>
</dbReference>
<proteinExistence type="inferred from homology"/>
<feature type="region of interest" description="Disordered" evidence="18">
    <location>
        <begin position="501"/>
        <end position="546"/>
    </location>
</feature>
<dbReference type="Pfam" id="PF00069">
    <property type="entry name" value="Pkinase"/>
    <property type="match status" value="1"/>
</dbReference>
<feature type="compositionally biased region" description="Polar residues" evidence="18">
    <location>
        <begin position="129"/>
        <end position="139"/>
    </location>
</feature>
<dbReference type="CTD" id="494551"/>
<dbReference type="GO" id="GO:0005634">
    <property type="term" value="C:nucleus"/>
    <property type="evidence" value="ECO:0007669"/>
    <property type="project" value="UniProtKB-SubCell"/>
</dbReference>
<dbReference type="FunFam" id="3.30.200.20:FF:000115">
    <property type="entry name" value="Wee1-like kinase 2"/>
    <property type="match status" value="1"/>
</dbReference>
<evidence type="ECO:0000256" key="18">
    <source>
        <dbReference type="SAM" id="MobiDB-lite"/>
    </source>
</evidence>
<evidence type="ECO:0000256" key="9">
    <source>
        <dbReference type="ARBA" id="ARBA00023137"/>
    </source>
</evidence>
<evidence type="ECO:0000313" key="21">
    <source>
        <dbReference type="RefSeq" id="XP_030621180.1"/>
    </source>
</evidence>
<dbReference type="RefSeq" id="XP_030621180.1">
    <property type="nucleotide sequence ID" value="XM_030765320.1"/>
</dbReference>
<evidence type="ECO:0000256" key="12">
    <source>
        <dbReference type="ARBA" id="ARBA00037982"/>
    </source>
</evidence>
<feature type="compositionally biased region" description="Low complexity" evidence="18">
    <location>
        <begin position="86"/>
        <end position="102"/>
    </location>
</feature>
<dbReference type="GO" id="GO:0051321">
    <property type="term" value="P:meiotic cell cycle"/>
    <property type="evidence" value="ECO:0007669"/>
    <property type="project" value="UniProtKB-KW"/>
</dbReference>
<feature type="binding site" evidence="15 17">
    <location>
        <position position="221"/>
    </location>
    <ligand>
        <name>ATP</name>
        <dbReference type="ChEBI" id="CHEBI:30616"/>
    </ligand>
</feature>
<dbReference type="PROSITE" id="PS50011">
    <property type="entry name" value="PROTEIN_KINASE_DOM"/>
    <property type="match status" value="1"/>
</dbReference>
<feature type="binding site" evidence="16">
    <location>
        <position position="324"/>
    </location>
    <ligand>
        <name>Mg(2+)</name>
        <dbReference type="ChEBI" id="CHEBI:18420"/>
        <label>1</label>
    </ligand>
</feature>
<evidence type="ECO:0000256" key="15">
    <source>
        <dbReference type="PIRSR" id="PIRSR037281-2"/>
    </source>
</evidence>
<reference evidence="21" key="1">
    <citation type="submission" date="2025-08" db="UniProtKB">
        <authorList>
            <consortium name="RefSeq"/>
        </authorList>
    </citation>
    <scope>IDENTIFICATION</scope>
</reference>
<protein>
    <recommendedName>
        <fullName evidence="13">Wee1-like protein kinase</fullName>
        <ecNumber evidence="13">2.7.10.2</ecNumber>
    </recommendedName>
</protein>
<evidence type="ECO:0000256" key="1">
    <source>
        <dbReference type="ARBA" id="ARBA00004123"/>
    </source>
</evidence>
<feature type="compositionally biased region" description="Basic and acidic residues" evidence="18">
    <location>
        <begin position="148"/>
        <end position="161"/>
    </location>
</feature>
<feature type="binding site" evidence="15">
    <location>
        <begin position="198"/>
        <end position="206"/>
    </location>
    <ligand>
        <name>ATP</name>
        <dbReference type="ChEBI" id="CHEBI:30616"/>
    </ligand>
</feature>
<keyword evidence="8" id="KW-0175">Coiled coil</keyword>
<dbReference type="EC" id="2.7.10.2" evidence="13"/>
<dbReference type="PROSITE" id="PS00108">
    <property type="entry name" value="PROTEIN_KINASE_ST"/>
    <property type="match status" value="1"/>
</dbReference>
<dbReference type="PANTHER" id="PTHR11042:SF75">
    <property type="entry name" value="WEE1-LIKE PROTEIN KINASE 2"/>
    <property type="match status" value="1"/>
</dbReference>
<keyword evidence="20" id="KW-1185">Reference proteome</keyword>
<evidence type="ECO:0000256" key="16">
    <source>
        <dbReference type="PIRSR" id="PIRSR037281-3"/>
    </source>
</evidence>
<keyword evidence="3 13" id="KW-0479">Metal-binding</keyword>
<evidence type="ECO:0000256" key="14">
    <source>
        <dbReference type="PIRSR" id="PIRSR037281-1"/>
    </source>
</evidence>
<evidence type="ECO:0000256" key="2">
    <source>
        <dbReference type="ARBA" id="ARBA00022679"/>
    </source>
</evidence>
<dbReference type="FunCoup" id="A0A6J2ULK7">
    <property type="interactions" value="279"/>
</dbReference>
<comment type="cofactor">
    <cofactor evidence="16">
        <name>Mg(2+)</name>
        <dbReference type="ChEBI" id="CHEBI:18420"/>
    </cofactor>
    <text evidence="16">Binds 2 magnesium ions per subunit.</text>
</comment>
<dbReference type="PROSITE" id="PS00107">
    <property type="entry name" value="PROTEIN_KINASE_ATP"/>
    <property type="match status" value="1"/>
</dbReference>
<dbReference type="AlphaFoldDB" id="A0A6J2ULK7"/>
<evidence type="ECO:0000256" key="10">
    <source>
        <dbReference type="ARBA" id="ARBA00023242"/>
    </source>
</evidence>
<evidence type="ECO:0000256" key="13">
    <source>
        <dbReference type="PIRNR" id="PIRNR037281"/>
    </source>
</evidence>
<dbReference type="SMART" id="SM00220">
    <property type="entry name" value="S_TKc"/>
    <property type="match status" value="1"/>
</dbReference>
<dbReference type="InterPro" id="IPR011009">
    <property type="entry name" value="Kinase-like_dom_sf"/>
</dbReference>
<accession>A0A6J2ULK7</accession>
<dbReference type="InterPro" id="IPR050339">
    <property type="entry name" value="CC_SR_Kinase"/>
</dbReference>
<comment type="similarity">
    <text evidence="12">Belongs to the protein kinase superfamily. Ser/Thr protein kinase family. GCN2 subfamily.</text>
</comment>
<dbReference type="PANTHER" id="PTHR11042">
    <property type="entry name" value="EUKARYOTIC TRANSLATION INITIATION FACTOR 2-ALPHA KINASE EIF2-ALPHA KINASE -RELATED"/>
    <property type="match status" value="1"/>
</dbReference>
<comment type="similarity">
    <text evidence="13">Belongs to the protein kinase superfamily. Ser/Thr protein kinase family. WEE1 subfamily.</text>
</comment>
<evidence type="ECO:0000259" key="19">
    <source>
        <dbReference type="PROSITE" id="PS50011"/>
    </source>
</evidence>
<dbReference type="GO" id="GO:0000287">
    <property type="term" value="F:magnesium ion binding"/>
    <property type="evidence" value="ECO:0007669"/>
    <property type="project" value="InterPro"/>
</dbReference>
<dbReference type="FunFam" id="1.10.510.10:FF:000217">
    <property type="entry name" value="Wee1-like protein kinase"/>
    <property type="match status" value="1"/>
</dbReference>
<dbReference type="InterPro" id="IPR008271">
    <property type="entry name" value="Ser/Thr_kinase_AS"/>
</dbReference>
<evidence type="ECO:0000256" key="6">
    <source>
        <dbReference type="ARBA" id="ARBA00022840"/>
    </source>
</evidence>
<dbReference type="InterPro" id="IPR017441">
    <property type="entry name" value="Protein_kinase_ATP_BS"/>
</dbReference>
<dbReference type="PIRSF" id="PIRSF037281">
    <property type="entry name" value="Wee1-like_protein_kinase"/>
    <property type="match status" value="1"/>
</dbReference>
<keyword evidence="6 13" id="KW-0067">ATP-binding</keyword>
<keyword evidence="7 16" id="KW-0460">Magnesium</keyword>
<evidence type="ECO:0000256" key="7">
    <source>
        <dbReference type="ARBA" id="ARBA00022842"/>
    </source>
</evidence>
<dbReference type="InterPro" id="IPR017164">
    <property type="entry name" value="Wee1-like_protein_kinase"/>
</dbReference>
<evidence type="ECO:0000256" key="4">
    <source>
        <dbReference type="ARBA" id="ARBA00022741"/>
    </source>
</evidence>
<comment type="subcellular location">
    <subcellularLocation>
        <location evidence="1 13">Nucleus</location>
    </subcellularLocation>
</comment>
<keyword evidence="5 13" id="KW-0418">Kinase</keyword>
<dbReference type="InterPro" id="IPR000719">
    <property type="entry name" value="Prot_kinase_dom"/>
</dbReference>
<evidence type="ECO:0000256" key="8">
    <source>
        <dbReference type="ARBA" id="ARBA00023054"/>
    </source>
</evidence>
<keyword evidence="10 13" id="KW-0539">Nucleus</keyword>
<feature type="region of interest" description="Disordered" evidence="18">
    <location>
        <begin position="86"/>
        <end position="106"/>
    </location>
</feature>
<comment type="catalytic activity">
    <reaction evidence="13">
        <text>L-tyrosyl-[protein] + ATP = O-phospho-L-tyrosyl-[protein] + ADP + H(+)</text>
        <dbReference type="Rhea" id="RHEA:10596"/>
        <dbReference type="Rhea" id="RHEA-COMP:10136"/>
        <dbReference type="Rhea" id="RHEA-COMP:20101"/>
        <dbReference type="ChEBI" id="CHEBI:15378"/>
        <dbReference type="ChEBI" id="CHEBI:30616"/>
        <dbReference type="ChEBI" id="CHEBI:46858"/>
        <dbReference type="ChEBI" id="CHEBI:61978"/>
        <dbReference type="ChEBI" id="CHEBI:456216"/>
        <dbReference type="EC" id="2.7.10.2"/>
    </reaction>
</comment>
<dbReference type="GO" id="GO:0000278">
    <property type="term" value="P:mitotic cell cycle"/>
    <property type="evidence" value="ECO:0007669"/>
    <property type="project" value="InterPro"/>
</dbReference>
<dbReference type="SUPFAM" id="SSF56112">
    <property type="entry name" value="Protein kinase-like (PK-like)"/>
    <property type="match status" value="1"/>
</dbReference>
<keyword evidence="2 13" id="KW-0808">Transferase</keyword>
<feature type="active site" description="Proton acceptor" evidence="14">
    <location>
        <position position="319"/>
    </location>
</feature>
<dbReference type="Proteomes" id="UP000504632">
    <property type="component" value="Chromosome 2"/>
</dbReference>
<keyword evidence="9 13" id="KW-0829">Tyrosine-protein kinase</keyword>
<evidence type="ECO:0000256" key="17">
    <source>
        <dbReference type="PROSITE-ProRule" id="PRU10141"/>
    </source>
</evidence>